<dbReference type="EMBL" id="JEMT01017375">
    <property type="protein sequence ID" value="EXX68217.1"/>
    <property type="molecule type" value="Genomic_DNA"/>
</dbReference>
<name>A0A015JFE6_RHIIW</name>
<proteinExistence type="predicted"/>
<reference evidence="3 4" key="1">
    <citation type="submission" date="2014-02" db="EMBL/GenBank/DDBJ databases">
        <title>Single nucleus genome sequencing reveals high similarity among nuclei of an endomycorrhizal fungus.</title>
        <authorList>
            <person name="Lin K."/>
            <person name="Geurts R."/>
            <person name="Zhang Z."/>
            <person name="Limpens E."/>
            <person name="Saunders D.G."/>
            <person name="Mu D."/>
            <person name="Pang E."/>
            <person name="Cao H."/>
            <person name="Cha H."/>
            <person name="Lin T."/>
            <person name="Zhou Q."/>
            <person name="Shang Y."/>
            <person name="Li Y."/>
            <person name="Ivanov S."/>
            <person name="Sharma T."/>
            <person name="Velzen R.V."/>
            <person name="Ruijter N.D."/>
            <person name="Aanen D.K."/>
            <person name="Win J."/>
            <person name="Kamoun S."/>
            <person name="Bisseling T."/>
            <person name="Huang S."/>
        </authorList>
    </citation>
    <scope>NUCLEOTIDE SEQUENCE [LARGE SCALE GENOMIC DNA]</scope>
    <source>
        <strain evidence="4">DAOM197198w</strain>
    </source>
</reference>
<organism evidence="3 4">
    <name type="scientific">Rhizophagus irregularis (strain DAOM 197198w)</name>
    <name type="common">Glomus intraradices</name>
    <dbReference type="NCBI Taxonomy" id="1432141"/>
    <lineage>
        <taxon>Eukaryota</taxon>
        <taxon>Fungi</taxon>
        <taxon>Fungi incertae sedis</taxon>
        <taxon>Mucoromycota</taxon>
        <taxon>Glomeromycotina</taxon>
        <taxon>Glomeromycetes</taxon>
        <taxon>Glomerales</taxon>
        <taxon>Glomeraceae</taxon>
        <taxon>Rhizophagus</taxon>
    </lineage>
</organism>
<accession>A0A015JFE6</accession>
<keyword evidence="4" id="KW-1185">Reference proteome</keyword>
<evidence type="ECO:0000313" key="4">
    <source>
        <dbReference type="Proteomes" id="UP000022910"/>
    </source>
</evidence>
<feature type="coiled-coil region" evidence="1">
    <location>
        <begin position="340"/>
        <end position="439"/>
    </location>
</feature>
<evidence type="ECO:0000313" key="3">
    <source>
        <dbReference type="EMBL" id="EXX68217.1"/>
    </source>
</evidence>
<keyword evidence="1" id="KW-0175">Coiled coil</keyword>
<gene>
    <name evidence="3" type="ORF">RirG_107070</name>
</gene>
<protein>
    <submittedName>
        <fullName evidence="3">Uncharacterized protein</fullName>
    </submittedName>
</protein>
<dbReference type="Proteomes" id="UP000022910">
    <property type="component" value="Unassembled WGS sequence"/>
</dbReference>
<dbReference type="AlphaFoldDB" id="A0A015JFE6"/>
<evidence type="ECO:0000256" key="1">
    <source>
        <dbReference type="SAM" id="Coils"/>
    </source>
</evidence>
<sequence length="596" mass="70306">MSYNRNTYVKLMEYIILTRKDGEESYPSSKKKRNKEFEKIRREGEKLLDIVVRSIRYRNKSDYRKIGIISVIKVICEHYILSEDNEFILDDQTEESLLGNKELLTYRYIIEDDELDIRFTKFKEWLEEMESITIKNKGYSTMRNFKEILHLEENIAEEENREKIKKFQKSITYQWWDGNKYPKPWMNDDLTDKIIEKIVETKGFVEEQSDIGELESSDDVGESSSNEGDEHMERIYRNYWLENGYEIDIEEIRRIINFGVEYEIIKTKEFMSFYKTIEELDNKGIEEELRIWHYMYTIECPTCNKIILKKEAIEAVEYNKEFIEKICKSCYEKGPENLENENKLDDETEIEKRLEQLKNLIKILEIEVSDRELLRLISMGYRDVDILSADFIRKFQEYKNESEKEIKRILNEYLKKFEIEESEEEVEEENDDTDDSEKIGEILDPEEHEIWEENTRSFNESENENVINTEGFGLSQNSDSNNSLNIENSDNESEISDYNLQELFQENILLNMANQDQIKRIVENAIGLAPNTLDNALGAGQTLIDRIQTAGMGGIVGMPIFSGKEDEDVNDWIRQFEVAFTVSGRVEGNVGGGVCN</sequence>
<comment type="caution">
    <text evidence="3">The sequence shown here is derived from an EMBL/GenBank/DDBJ whole genome shotgun (WGS) entry which is preliminary data.</text>
</comment>
<feature type="compositionally biased region" description="Acidic residues" evidence="2">
    <location>
        <begin position="210"/>
        <end position="221"/>
    </location>
</feature>
<dbReference type="HOGENOM" id="CLU_457941_0_0_1"/>
<feature type="region of interest" description="Disordered" evidence="2">
    <location>
        <begin position="210"/>
        <end position="229"/>
    </location>
</feature>
<evidence type="ECO:0000256" key="2">
    <source>
        <dbReference type="SAM" id="MobiDB-lite"/>
    </source>
</evidence>